<evidence type="ECO:0000313" key="1">
    <source>
        <dbReference type="EMBL" id="SMD42536.1"/>
    </source>
</evidence>
<dbReference type="EMBL" id="LT838813">
    <property type="protein sequence ID" value="SMD42536.1"/>
    <property type="molecule type" value="Genomic_DNA"/>
</dbReference>
<name>A0A1W2H221_9BACT</name>
<dbReference type="Proteomes" id="UP000192333">
    <property type="component" value="Chromosome I"/>
</dbReference>
<dbReference type="AlphaFoldDB" id="A0A1W2H221"/>
<sequence>MRKKMIVAVLSILALFALAFAIGLFLPKQREFVKKATFKSSPEKVFQIVTDVENQVSWRSDVQEINIIDEDTWTEVPKKGTPITFKTKQEIQNQLFEIEIIEPKSFDGYWIGTFEQTTTGTKVVFKEVISIENPFFRVMSSIFVDLDQTMEVYMTNLKNKLGE</sequence>
<evidence type="ECO:0000313" key="2">
    <source>
        <dbReference type="Proteomes" id="UP000192333"/>
    </source>
</evidence>
<dbReference type="STRING" id="758820.SAMN00777080_1094"/>
<dbReference type="Pfam" id="PF10604">
    <property type="entry name" value="Polyketide_cyc2"/>
    <property type="match status" value="1"/>
</dbReference>
<keyword evidence="2" id="KW-1185">Reference proteome</keyword>
<organism evidence="1 2">
    <name type="scientific">Aquiflexum balticum DSM 16537</name>
    <dbReference type="NCBI Taxonomy" id="758820"/>
    <lineage>
        <taxon>Bacteria</taxon>
        <taxon>Pseudomonadati</taxon>
        <taxon>Bacteroidota</taxon>
        <taxon>Cytophagia</taxon>
        <taxon>Cytophagales</taxon>
        <taxon>Cyclobacteriaceae</taxon>
        <taxon>Aquiflexum</taxon>
    </lineage>
</organism>
<protein>
    <recommendedName>
        <fullName evidence="3">Polyketide cyclase / dehydrase and lipid transport</fullName>
    </recommendedName>
</protein>
<dbReference type="InterPro" id="IPR023393">
    <property type="entry name" value="START-like_dom_sf"/>
</dbReference>
<dbReference type="InterPro" id="IPR019587">
    <property type="entry name" value="Polyketide_cyclase/dehydratase"/>
</dbReference>
<evidence type="ECO:0008006" key="3">
    <source>
        <dbReference type="Google" id="ProtNLM"/>
    </source>
</evidence>
<accession>A0A1W2H221</accession>
<reference evidence="2" key="1">
    <citation type="submission" date="2017-04" db="EMBL/GenBank/DDBJ databases">
        <authorList>
            <person name="Varghese N."/>
            <person name="Submissions S."/>
        </authorList>
    </citation>
    <scope>NUCLEOTIDE SEQUENCE [LARGE SCALE GENOMIC DNA]</scope>
    <source>
        <strain evidence="2">DSM 16537</strain>
    </source>
</reference>
<dbReference type="SUPFAM" id="SSF55961">
    <property type="entry name" value="Bet v1-like"/>
    <property type="match status" value="1"/>
</dbReference>
<dbReference type="OrthoDB" id="287565at2"/>
<dbReference type="RefSeq" id="WP_084119326.1">
    <property type="nucleotide sequence ID" value="NZ_LT838813.1"/>
</dbReference>
<dbReference type="Gene3D" id="3.30.530.20">
    <property type="match status" value="1"/>
</dbReference>
<proteinExistence type="predicted"/>
<gene>
    <name evidence="1" type="ORF">SAMN00777080_1094</name>
</gene>